<gene>
    <name evidence="5" type="ORF">LPAF129_10920</name>
</gene>
<proteinExistence type="predicted"/>
<dbReference type="Proteomes" id="UP001055149">
    <property type="component" value="Unassembled WGS sequence"/>
</dbReference>
<reference evidence="5" key="1">
    <citation type="journal article" date="2022" name="Int. J. Syst. Evol. Microbiol.">
        <title>A novel species of lactic acid bacteria, Ligilactobacillus pabuli sp. nov., isolated from alfalfa silage.</title>
        <authorList>
            <person name="Tohno M."/>
            <person name="Tanizawa Y."/>
            <person name="Sawada H."/>
            <person name="Sakamoto M."/>
            <person name="Ohkuma M."/>
            <person name="Kobayashi H."/>
        </authorList>
    </citation>
    <scope>NUCLEOTIDE SEQUENCE</scope>
    <source>
        <strain evidence="5">AF129</strain>
    </source>
</reference>
<feature type="signal peptide" evidence="4">
    <location>
        <begin position="1"/>
        <end position="31"/>
    </location>
</feature>
<dbReference type="RefSeq" id="WP_244055155.1">
    <property type="nucleotide sequence ID" value="NZ_BQXH01000008.1"/>
</dbReference>
<keyword evidence="3" id="KW-1133">Transmembrane helix</keyword>
<dbReference type="InterPro" id="IPR037250">
    <property type="entry name" value="NEAT_dom_sf"/>
</dbReference>
<protein>
    <recommendedName>
        <fullName evidence="7">Gram-positive cocci surface proteins LPxTG domain-containing protein</fullName>
    </recommendedName>
</protein>
<feature type="coiled-coil region" evidence="1">
    <location>
        <begin position="168"/>
        <end position="257"/>
    </location>
</feature>
<accession>A0ABQ5JHT8</accession>
<evidence type="ECO:0000256" key="3">
    <source>
        <dbReference type="SAM" id="Phobius"/>
    </source>
</evidence>
<dbReference type="Gene3D" id="2.60.40.1850">
    <property type="match status" value="1"/>
</dbReference>
<feature type="region of interest" description="Disordered" evidence="2">
    <location>
        <begin position="552"/>
        <end position="606"/>
    </location>
</feature>
<sequence>MKKESTSKKLLFAITLLFSLVIGFGMNKAQAAAPEQIPGDYTAHVTYLNADNPSEESMIETGGLWDKAIKYTVGQDGSADLTIQQQKMMGYMSSVNYIGQNAKGAKVPMQKTKIDDNNGSWKAHLTPALAAEIQANKTVTVQMTYTVPGLFSHDVNVLVKINSVDEPDRAAYEQNQKLMAQNKELQEQLAALKNEVTNNPKLSQLQNSVDSLQKQNTQLAADLAKVNEQNKGLSQQVASLQKQVEALNQKIAALSKELTPQPAGTKYTATVNYTKPGSTEPSALNGFFGKTITYVKDAKGQVTVQLKQAQMLDLMKSATFNGQKMTKTSDGWSLKYQGALADIDVHQKFTVGVSYNAMGRDFNHEADVEILSITPDGFGTEVTQPAPRPTPAPAPKPKDPAKKPTTPKKPAEGVEVASLTQTGQYTASVDYKNFENPKEDSMINGGIWSKNIKLVKHADGTVTVTIKQPKMLDYMSSLYFDGVQMKKVKQGNGAKDAPGYGYWIATLSAAKANDLKKGNTVVVSMAYTVPGVFTHNVKANVVINKIVTGSVQDDQNGTDDKKDQGNNQIPATSVSNDPTDGQITSTSVPADGLPVPAPGDPAYLPQTGEQQAANNELTLGLILLVIAVSGIAGLSIYRGKQNA</sequence>
<feature type="compositionally biased region" description="Pro residues" evidence="2">
    <location>
        <begin position="386"/>
        <end position="395"/>
    </location>
</feature>
<keyword evidence="6" id="KW-1185">Reference proteome</keyword>
<evidence type="ECO:0000256" key="4">
    <source>
        <dbReference type="SAM" id="SignalP"/>
    </source>
</evidence>
<keyword evidence="4" id="KW-0732">Signal</keyword>
<name>A0ABQ5JHT8_9LACO</name>
<evidence type="ECO:0000256" key="1">
    <source>
        <dbReference type="SAM" id="Coils"/>
    </source>
</evidence>
<keyword evidence="3" id="KW-0472">Membrane</keyword>
<feature type="region of interest" description="Disordered" evidence="2">
    <location>
        <begin position="376"/>
        <end position="419"/>
    </location>
</feature>
<feature type="chain" id="PRO_5046850384" description="Gram-positive cocci surface proteins LPxTG domain-containing protein" evidence="4">
    <location>
        <begin position="32"/>
        <end position="643"/>
    </location>
</feature>
<feature type="compositionally biased region" description="Polar residues" evidence="2">
    <location>
        <begin position="565"/>
        <end position="588"/>
    </location>
</feature>
<feature type="transmembrane region" description="Helical" evidence="3">
    <location>
        <begin position="617"/>
        <end position="637"/>
    </location>
</feature>
<comment type="caution">
    <text evidence="5">The sequence shown here is derived from an EMBL/GenBank/DDBJ whole genome shotgun (WGS) entry which is preliminary data.</text>
</comment>
<evidence type="ECO:0000256" key="2">
    <source>
        <dbReference type="SAM" id="MobiDB-lite"/>
    </source>
</evidence>
<organism evidence="5 6">
    <name type="scientific">Ligilactobacillus pabuli</name>
    <dbReference type="NCBI Taxonomy" id="2886039"/>
    <lineage>
        <taxon>Bacteria</taxon>
        <taxon>Bacillati</taxon>
        <taxon>Bacillota</taxon>
        <taxon>Bacilli</taxon>
        <taxon>Lactobacillales</taxon>
        <taxon>Lactobacillaceae</taxon>
        <taxon>Ligilactobacillus</taxon>
    </lineage>
</organism>
<keyword evidence="3" id="KW-0812">Transmembrane</keyword>
<dbReference type="Gene3D" id="1.10.287.1490">
    <property type="match status" value="1"/>
</dbReference>
<keyword evidence="1" id="KW-0175">Coiled coil</keyword>
<dbReference type="EMBL" id="BQXH01000008">
    <property type="protein sequence ID" value="GKS81406.1"/>
    <property type="molecule type" value="Genomic_DNA"/>
</dbReference>
<evidence type="ECO:0000313" key="5">
    <source>
        <dbReference type="EMBL" id="GKS81406.1"/>
    </source>
</evidence>
<evidence type="ECO:0008006" key="7">
    <source>
        <dbReference type="Google" id="ProtNLM"/>
    </source>
</evidence>
<evidence type="ECO:0000313" key="6">
    <source>
        <dbReference type="Proteomes" id="UP001055149"/>
    </source>
</evidence>